<feature type="domain" description="Histidine kinase" evidence="8">
    <location>
        <begin position="39"/>
        <end position="147"/>
    </location>
</feature>
<feature type="compositionally biased region" description="Low complexity" evidence="7">
    <location>
        <begin position="243"/>
        <end position="291"/>
    </location>
</feature>
<accession>A0ABS6U6G1</accession>
<proteinExistence type="predicted"/>
<keyword evidence="6" id="KW-0902">Two-component regulatory system</keyword>
<dbReference type="PANTHER" id="PTHR44936">
    <property type="entry name" value="SENSOR PROTEIN CREC"/>
    <property type="match status" value="1"/>
</dbReference>
<dbReference type="Proteomes" id="UP000694300">
    <property type="component" value="Unassembled WGS sequence"/>
</dbReference>
<evidence type="ECO:0000256" key="1">
    <source>
        <dbReference type="ARBA" id="ARBA00000085"/>
    </source>
</evidence>
<feature type="compositionally biased region" description="Pro residues" evidence="7">
    <location>
        <begin position="198"/>
        <end position="208"/>
    </location>
</feature>
<dbReference type="InterPro" id="IPR050980">
    <property type="entry name" value="2C_sensor_his_kinase"/>
</dbReference>
<evidence type="ECO:0000256" key="3">
    <source>
        <dbReference type="ARBA" id="ARBA00022553"/>
    </source>
</evidence>
<evidence type="ECO:0000256" key="7">
    <source>
        <dbReference type="SAM" id="MobiDB-lite"/>
    </source>
</evidence>
<feature type="compositionally biased region" description="Pro residues" evidence="7">
    <location>
        <begin position="176"/>
        <end position="190"/>
    </location>
</feature>
<keyword evidence="5" id="KW-0418">Kinase</keyword>
<evidence type="ECO:0000256" key="4">
    <source>
        <dbReference type="ARBA" id="ARBA00022679"/>
    </source>
</evidence>
<evidence type="ECO:0000313" key="10">
    <source>
        <dbReference type="Proteomes" id="UP000694300"/>
    </source>
</evidence>
<name>A0ABS6U6G1_9PSEU</name>
<comment type="caution">
    <text evidence="9">The sequence shown here is derived from an EMBL/GenBank/DDBJ whole genome shotgun (WGS) entry which is preliminary data.</text>
</comment>
<protein>
    <recommendedName>
        <fullName evidence="2">histidine kinase</fullName>
        <ecNumber evidence="2">2.7.13.3</ecNumber>
    </recommendedName>
</protein>
<evidence type="ECO:0000256" key="2">
    <source>
        <dbReference type="ARBA" id="ARBA00012438"/>
    </source>
</evidence>
<dbReference type="SMART" id="SM00387">
    <property type="entry name" value="HATPase_c"/>
    <property type="match status" value="1"/>
</dbReference>
<dbReference type="Pfam" id="PF02518">
    <property type="entry name" value="HATPase_c"/>
    <property type="match status" value="1"/>
</dbReference>
<organism evidence="9 10">
    <name type="scientific">Pseudonocardia oceani</name>
    <dbReference type="NCBI Taxonomy" id="2792013"/>
    <lineage>
        <taxon>Bacteria</taxon>
        <taxon>Bacillati</taxon>
        <taxon>Actinomycetota</taxon>
        <taxon>Actinomycetes</taxon>
        <taxon>Pseudonocardiales</taxon>
        <taxon>Pseudonocardiaceae</taxon>
        <taxon>Pseudonocardia</taxon>
    </lineage>
</organism>
<evidence type="ECO:0000256" key="6">
    <source>
        <dbReference type="ARBA" id="ARBA00023012"/>
    </source>
</evidence>
<dbReference type="PROSITE" id="PS50109">
    <property type="entry name" value="HIS_KIN"/>
    <property type="match status" value="1"/>
</dbReference>
<comment type="catalytic activity">
    <reaction evidence="1">
        <text>ATP + protein L-histidine = ADP + protein N-phospho-L-histidine.</text>
        <dbReference type="EC" id="2.7.13.3"/>
    </reaction>
</comment>
<dbReference type="PANTHER" id="PTHR44936:SF9">
    <property type="entry name" value="SENSOR PROTEIN CREC"/>
    <property type="match status" value="1"/>
</dbReference>
<keyword evidence="3" id="KW-0597">Phosphoprotein</keyword>
<evidence type="ECO:0000256" key="5">
    <source>
        <dbReference type="ARBA" id="ARBA00022777"/>
    </source>
</evidence>
<feature type="compositionally biased region" description="Low complexity" evidence="7">
    <location>
        <begin position="209"/>
        <end position="220"/>
    </location>
</feature>
<gene>
    <name evidence="9" type="ORF">I4I82_09015</name>
</gene>
<feature type="compositionally biased region" description="Polar residues" evidence="7">
    <location>
        <begin position="365"/>
        <end position="378"/>
    </location>
</feature>
<keyword evidence="4" id="KW-0808">Transferase</keyword>
<feature type="region of interest" description="Disordered" evidence="7">
    <location>
        <begin position="158"/>
        <end position="384"/>
    </location>
</feature>
<dbReference type="EMBL" id="JADQDF010000001">
    <property type="protein sequence ID" value="MBW0127827.1"/>
    <property type="molecule type" value="Genomic_DNA"/>
</dbReference>
<evidence type="ECO:0000313" key="9">
    <source>
        <dbReference type="EMBL" id="MBW0127827.1"/>
    </source>
</evidence>
<dbReference type="InterPro" id="IPR005467">
    <property type="entry name" value="His_kinase_dom"/>
</dbReference>
<feature type="compositionally biased region" description="Pro residues" evidence="7">
    <location>
        <begin position="221"/>
        <end position="230"/>
    </location>
</feature>
<sequence length="384" mass="38879">MPLRDVARAAIAETEDLDRVTTVIDDRVGAVSGRVVADLTHLLAELTENAVRFSPPDTTVTVRARPDPRHEGACLMTVEDWGVGMPPEDLAAANDLLARPQDVDLAVAQRLGFHVVARLAARHGVGVSLGATPGSGVTAVVALPAALFPVGPAVPLPRRAPGDLTPSRHSLGASPSPSPSPFPSPEPVRPVPAERAPEPGPAPAPAPERVPVAASGTSTPWPTPFAPAAPGPEDGEWRGWWSPEADGPADPFGADPRAAAPPASSESAPFGSAPFGSAPFGSAPFGSAPFAATPPAPSGGGWPASAPAVPDPRPGDTGPSVPVQPARGGLRRRVPQAHLAPELRGPVSAEPAAPVHDSAAASALSRYQASRSAAQYTVDNGGVT</sequence>
<feature type="compositionally biased region" description="Low complexity" evidence="7">
    <location>
        <begin position="349"/>
        <end position="363"/>
    </location>
</feature>
<dbReference type="EC" id="2.7.13.3" evidence="2"/>
<keyword evidence="10" id="KW-1185">Reference proteome</keyword>
<dbReference type="RefSeq" id="WP_218595630.1">
    <property type="nucleotide sequence ID" value="NZ_JADQDF010000001.1"/>
</dbReference>
<reference evidence="9 10" key="1">
    <citation type="submission" date="2020-11" db="EMBL/GenBank/DDBJ databases">
        <title>Pseudonocardia abyssalis sp. nov. and Pseudonocardia oceani sp. nov., description and phylogenomic analysis of two novel actinomycetes isolated from the deep Southern Ocean.</title>
        <authorList>
            <person name="Parra J."/>
        </authorList>
    </citation>
    <scope>NUCLEOTIDE SEQUENCE [LARGE SCALE GENOMIC DNA]</scope>
    <source>
        <strain evidence="10">KRD185</strain>
    </source>
</reference>
<dbReference type="InterPro" id="IPR003594">
    <property type="entry name" value="HATPase_dom"/>
</dbReference>
<evidence type="ECO:0000259" key="8">
    <source>
        <dbReference type="PROSITE" id="PS50109"/>
    </source>
</evidence>